<evidence type="ECO:0000259" key="9">
    <source>
        <dbReference type="PROSITE" id="PS51670"/>
    </source>
</evidence>
<feature type="domain" description="ShKT" evidence="9">
    <location>
        <begin position="512"/>
        <end position="548"/>
    </location>
</feature>
<dbReference type="EMBL" id="RCHS01000309">
    <property type="protein sequence ID" value="RMX59591.1"/>
    <property type="molecule type" value="Genomic_DNA"/>
</dbReference>
<dbReference type="SUPFAM" id="SSF55486">
    <property type="entry name" value="Metalloproteases ('zincins'), catalytic domain"/>
    <property type="match status" value="1"/>
</dbReference>
<feature type="domain" description="ShKT" evidence="9">
    <location>
        <begin position="703"/>
        <end position="739"/>
    </location>
</feature>
<dbReference type="OMA" id="AGLSMRW"/>
<dbReference type="EC" id="3.4.24.-" evidence="7"/>
<dbReference type="PROSITE" id="PS50022">
    <property type="entry name" value="FA58C_3"/>
    <property type="match status" value="1"/>
</dbReference>
<feature type="domain" description="F5/8 type C" evidence="8">
    <location>
        <begin position="797"/>
        <end position="952"/>
    </location>
</feature>
<dbReference type="GO" id="GO:0008270">
    <property type="term" value="F:zinc ion binding"/>
    <property type="evidence" value="ECO:0007669"/>
    <property type="project" value="UniProtKB-UniRule"/>
</dbReference>
<keyword evidence="3 6" id="KW-0645">Protease</keyword>
<sequence length="964" mass="112618">MWLQISWILLMTTMLLSNAELPSDNDNEEENSSPRSMPDFWLFGDIKLTDHQKVLLDVPEGAKDKFGFPRKPPAATREKTLLWDNGVIPYEFDCSLQNMPELQRIIRLAMNDWESKTCIKFIERTNEKDYVNFFRGTHCYSTVGKARNERREVSVGFGCEYHHVMAHELGHVIGFWHEQSRPDRDEYVKIIWKNVNRGWEHAFLKQTWQAVDSFDTPYDYNSIMHYRLNAFSRSRRRKTIIPLKKDAHKVRPYRKISKIDAIQVKRMYNCDAKNQRLLNNSSLEAFRRAKRAVGGGGLVTIRGSSLRSKEETEKKKKTTKDLNCKDTSTACPYWAQKGFCEARQDIKLTHCRLSCNACDEAIEVRPSEKPDGECVDRNDACELWVKSGYCESRPDIMRVECRKSCRICTDEKCIDMDPRCRAWSRWKYCTDKAYKNVMMQACRRSCGFCVAETHDCRDRLKYRCKRLKDEGYCESKKPNERNSMRNMCALTCNFCYKDVTVAKTKPARRPPCVDTMKACFGWSRLGYCFADHRESFMQEYCKRSCNLCSSMSPDHTTEKCLDNDIMCEELKGRGYCEQADKKKYMAFHCKRTCKLCNRKEEMPAPCKDKHKSCNAWAARGGCHVRALYMMKYCKRTCNLCRSIGLYQIKPTLQNSPCIDKYPYCPRLTEKGYCNLFSKFMYKKCPLSCEACYPEVDKKLAEKCKNKMDDANCEHWAGLGYCQSRADFMTDKCQHACNSCPKEPVKTRPAKPKGIRCHDPCKKWLERGQCTTRWRRRCIRTCLTLGCDEEPVRPEGTCSEPLGVGWDNTLPDSAFNASSSLFTRPWDFGPYNGRLYLQDDRIRKRIGGWCARHKNHNQWLQVDLGKIKSVTAVATQGRDKYYEHVKSYELAFSKDGVRWNRYKENGRVRVLPGNCDNFTPVINKLIRPVQARFVRFYPRTYNNICMRVEVYGCSRQKGYEMKRGR</sequence>
<dbReference type="GO" id="GO:0006508">
    <property type="term" value="P:proteolysis"/>
    <property type="evidence" value="ECO:0007669"/>
    <property type="project" value="UniProtKB-KW"/>
</dbReference>
<feature type="signal peptide" evidence="7">
    <location>
        <begin position="1"/>
        <end position="19"/>
    </location>
</feature>
<keyword evidence="6 7" id="KW-0862">Zinc</keyword>
<dbReference type="InterPro" id="IPR001506">
    <property type="entry name" value="Peptidase_M12A"/>
</dbReference>
<feature type="binding site" evidence="6">
    <location>
        <position position="167"/>
    </location>
    <ligand>
        <name>Zn(2+)</name>
        <dbReference type="ChEBI" id="CHEBI:29105"/>
        <note>catalytic</note>
    </ligand>
</feature>
<dbReference type="Pfam" id="PF01549">
    <property type="entry name" value="ShK"/>
    <property type="match status" value="9"/>
</dbReference>
<feature type="disulfide bond" evidence="5">
    <location>
        <begin position="657"/>
        <end position="691"/>
    </location>
</feature>
<comment type="cofactor">
    <cofactor evidence="6 7">
        <name>Zn(2+)</name>
        <dbReference type="ChEBI" id="CHEBI:29105"/>
    </cofactor>
    <text evidence="6 7">Binds 1 zinc ion per subunit.</text>
</comment>
<dbReference type="AlphaFoldDB" id="A0A3M6V0Y5"/>
<accession>A0A3M6V0Y5</accession>
<feature type="binding site" evidence="6">
    <location>
        <position position="171"/>
    </location>
    <ligand>
        <name>Zn(2+)</name>
        <dbReference type="ChEBI" id="CHEBI:29105"/>
        <note>catalytic</note>
    </ligand>
</feature>
<feature type="chain" id="PRO_5017846154" description="Metalloendopeptidase" evidence="7">
    <location>
        <begin position="20"/>
        <end position="964"/>
    </location>
</feature>
<keyword evidence="12" id="KW-1185">Reference proteome</keyword>
<proteinExistence type="predicted"/>
<dbReference type="Proteomes" id="UP000275408">
    <property type="component" value="Unassembled WGS sequence"/>
</dbReference>
<comment type="caution">
    <text evidence="11">The sequence shown here is derived from an EMBL/GenBank/DDBJ whole genome shotgun (WGS) entry which is preliminary data.</text>
</comment>
<dbReference type="SUPFAM" id="SSF49785">
    <property type="entry name" value="Galactose-binding domain-like"/>
    <property type="match status" value="1"/>
</dbReference>
<dbReference type="CDD" id="cd00057">
    <property type="entry name" value="FA58C"/>
    <property type="match status" value="1"/>
</dbReference>
<reference evidence="11 12" key="1">
    <citation type="journal article" date="2018" name="Sci. Rep.">
        <title>Comparative analysis of the Pocillopora damicornis genome highlights role of immune system in coral evolution.</title>
        <authorList>
            <person name="Cunning R."/>
            <person name="Bay R.A."/>
            <person name="Gillette P."/>
            <person name="Baker A.C."/>
            <person name="Traylor-Knowles N."/>
        </authorList>
    </citation>
    <scope>NUCLEOTIDE SEQUENCE [LARGE SCALE GENOMIC DNA]</scope>
    <source>
        <strain evidence="11">RSMAS</strain>
        <tissue evidence="11">Whole animal</tissue>
    </source>
</reference>
<feature type="binding site" evidence="6">
    <location>
        <position position="177"/>
    </location>
    <ligand>
        <name>Zn(2+)</name>
        <dbReference type="ChEBI" id="CHEBI:29105"/>
        <note>catalytic</note>
    </ligand>
</feature>
<dbReference type="PROSITE" id="PS51864">
    <property type="entry name" value="ASTACIN"/>
    <property type="match status" value="1"/>
</dbReference>
<evidence type="ECO:0000256" key="4">
    <source>
        <dbReference type="ARBA" id="ARBA00022801"/>
    </source>
</evidence>
<gene>
    <name evidence="11" type="ORF">pdam_00003613</name>
</gene>
<feature type="disulfide bond" evidence="5">
    <location>
        <begin position="374"/>
        <end position="408"/>
    </location>
</feature>
<feature type="domain" description="ShKT" evidence="9">
    <location>
        <begin position="606"/>
        <end position="640"/>
    </location>
</feature>
<feature type="domain" description="ShKT" evidence="9">
    <location>
        <begin position="657"/>
        <end position="691"/>
    </location>
</feature>
<feature type="domain" description="ShKT" evidence="9">
    <location>
        <begin position="560"/>
        <end position="596"/>
    </location>
</feature>
<dbReference type="Gene3D" id="1.10.10.1940">
    <property type="match status" value="6"/>
</dbReference>
<protein>
    <recommendedName>
        <fullName evidence="7">Metalloendopeptidase</fullName>
        <ecNumber evidence="7">3.4.24.-</ecNumber>
    </recommendedName>
</protein>
<keyword evidence="6 7" id="KW-0479">Metal-binding</keyword>
<dbReference type="PANTHER" id="PTHR10127:SF893">
    <property type="entry name" value="METALLOENDOPEPTIDASE"/>
    <property type="match status" value="1"/>
</dbReference>
<keyword evidence="2" id="KW-0800">Toxin</keyword>
<evidence type="ECO:0000256" key="5">
    <source>
        <dbReference type="PROSITE-ProRule" id="PRU01005"/>
    </source>
</evidence>
<dbReference type="InterPro" id="IPR000421">
    <property type="entry name" value="FA58C"/>
</dbReference>
<evidence type="ECO:0000256" key="1">
    <source>
        <dbReference type="ARBA" id="ARBA00002657"/>
    </source>
</evidence>
<dbReference type="InterPro" id="IPR006026">
    <property type="entry name" value="Peptidase_Metallo"/>
</dbReference>
<dbReference type="OrthoDB" id="5948111at2759"/>
<feature type="domain" description="Peptidase M12A" evidence="10">
    <location>
        <begin position="74"/>
        <end position="271"/>
    </location>
</feature>
<feature type="domain" description="ShKT" evidence="9">
    <location>
        <begin position="456"/>
        <end position="495"/>
    </location>
</feature>
<dbReference type="PROSITE" id="PS01285">
    <property type="entry name" value="FA58C_1"/>
    <property type="match status" value="1"/>
</dbReference>
<evidence type="ECO:0000259" key="10">
    <source>
        <dbReference type="PROSITE" id="PS51864"/>
    </source>
</evidence>
<feature type="domain" description="ShKT" evidence="9">
    <location>
        <begin position="374"/>
        <end position="408"/>
    </location>
</feature>
<dbReference type="Pfam" id="PF00754">
    <property type="entry name" value="F5_F8_type_C"/>
    <property type="match status" value="1"/>
</dbReference>
<name>A0A3M6V0Y5_POCDA</name>
<evidence type="ECO:0000313" key="11">
    <source>
        <dbReference type="EMBL" id="RMX59591.1"/>
    </source>
</evidence>
<dbReference type="Gene3D" id="2.60.120.260">
    <property type="entry name" value="Galactose-binding domain-like"/>
    <property type="match status" value="1"/>
</dbReference>
<dbReference type="InterPro" id="IPR034035">
    <property type="entry name" value="Astacin-like_dom"/>
</dbReference>
<dbReference type="GO" id="GO:0004222">
    <property type="term" value="F:metalloendopeptidase activity"/>
    <property type="evidence" value="ECO:0007669"/>
    <property type="project" value="UniProtKB-UniRule"/>
</dbReference>
<dbReference type="SMART" id="SM00235">
    <property type="entry name" value="ZnMc"/>
    <property type="match status" value="1"/>
</dbReference>
<dbReference type="GO" id="GO:0090729">
    <property type="term" value="F:toxin activity"/>
    <property type="evidence" value="ECO:0007669"/>
    <property type="project" value="UniProtKB-KW"/>
</dbReference>
<feature type="disulfide bond" evidence="5">
    <location>
        <begin position="606"/>
        <end position="640"/>
    </location>
</feature>
<keyword evidence="4 6" id="KW-0378">Hydrolase</keyword>
<comment type="function">
    <text evidence="1">Metalloprotease.</text>
</comment>
<feature type="disulfide bond" evidence="5">
    <location>
        <begin position="324"/>
        <end position="358"/>
    </location>
</feature>
<feature type="active site" evidence="6">
    <location>
        <position position="168"/>
    </location>
</feature>
<organism evidence="11 12">
    <name type="scientific">Pocillopora damicornis</name>
    <name type="common">Cauliflower coral</name>
    <name type="synonym">Millepora damicornis</name>
    <dbReference type="NCBI Taxonomy" id="46731"/>
    <lineage>
        <taxon>Eukaryota</taxon>
        <taxon>Metazoa</taxon>
        <taxon>Cnidaria</taxon>
        <taxon>Anthozoa</taxon>
        <taxon>Hexacorallia</taxon>
        <taxon>Scleractinia</taxon>
        <taxon>Astrocoeniina</taxon>
        <taxon>Pocilloporidae</taxon>
        <taxon>Pocillopora</taxon>
    </lineage>
</organism>
<evidence type="ECO:0000256" key="2">
    <source>
        <dbReference type="ARBA" id="ARBA00022656"/>
    </source>
</evidence>
<keyword evidence="6 7" id="KW-0482">Metalloprotease</keyword>
<dbReference type="CDD" id="cd04280">
    <property type="entry name" value="ZnMc_astacin_like"/>
    <property type="match status" value="1"/>
</dbReference>
<evidence type="ECO:0000256" key="3">
    <source>
        <dbReference type="ARBA" id="ARBA00022670"/>
    </source>
</evidence>
<dbReference type="FunFam" id="2.60.120.260:FF:000016">
    <property type="entry name" value="Contactin-associated protein-like 4 isoform 1"/>
    <property type="match status" value="1"/>
</dbReference>
<dbReference type="SMART" id="SM00254">
    <property type="entry name" value="ShKT"/>
    <property type="match status" value="9"/>
</dbReference>
<dbReference type="FunFam" id="3.40.390.10:FF:000114">
    <property type="entry name" value="Metalloendopeptidase"/>
    <property type="match status" value="1"/>
</dbReference>
<dbReference type="PRINTS" id="PR00480">
    <property type="entry name" value="ASTACIN"/>
</dbReference>
<dbReference type="InterPro" id="IPR003582">
    <property type="entry name" value="ShKT_dom"/>
</dbReference>
<dbReference type="SMART" id="SM00231">
    <property type="entry name" value="FA58C"/>
    <property type="match status" value="1"/>
</dbReference>
<dbReference type="PROSITE" id="PS51670">
    <property type="entry name" value="SHKT"/>
    <property type="match status" value="9"/>
</dbReference>
<dbReference type="STRING" id="46731.A0A3M6V0Y5"/>
<evidence type="ECO:0000313" key="12">
    <source>
        <dbReference type="Proteomes" id="UP000275408"/>
    </source>
</evidence>
<keyword evidence="5" id="KW-1015">Disulfide bond</keyword>
<comment type="caution">
    <text evidence="5">Lacks conserved residue(s) required for the propagation of feature annotation.</text>
</comment>
<evidence type="ECO:0000256" key="6">
    <source>
        <dbReference type="PROSITE-ProRule" id="PRU01211"/>
    </source>
</evidence>
<dbReference type="Gene3D" id="3.40.390.10">
    <property type="entry name" value="Collagenase (Catalytic Domain)"/>
    <property type="match status" value="1"/>
</dbReference>
<feature type="domain" description="ShKT" evidence="9">
    <location>
        <begin position="413"/>
        <end position="449"/>
    </location>
</feature>
<dbReference type="PANTHER" id="PTHR10127">
    <property type="entry name" value="DISCOIDIN, CUB, EGF, LAMININ , AND ZINC METALLOPROTEASE DOMAIN CONTAINING"/>
    <property type="match status" value="1"/>
</dbReference>
<dbReference type="InterPro" id="IPR008979">
    <property type="entry name" value="Galactose-bd-like_sf"/>
</dbReference>
<dbReference type="Pfam" id="PF01400">
    <property type="entry name" value="Astacin"/>
    <property type="match status" value="1"/>
</dbReference>
<evidence type="ECO:0000259" key="8">
    <source>
        <dbReference type="PROSITE" id="PS50022"/>
    </source>
</evidence>
<keyword evidence="7" id="KW-0732">Signal</keyword>
<feature type="domain" description="ShKT" evidence="9">
    <location>
        <begin position="324"/>
        <end position="358"/>
    </location>
</feature>
<dbReference type="InterPro" id="IPR024079">
    <property type="entry name" value="MetalloPept_cat_dom_sf"/>
</dbReference>
<evidence type="ECO:0000256" key="7">
    <source>
        <dbReference type="RuleBase" id="RU361183"/>
    </source>
</evidence>